<evidence type="ECO:0000256" key="1">
    <source>
        <dbReference type="ARBA" id="ARBA00022553"/>
    </source>
</evidence>
<name>A0ABN1BPJ6_9BURK</name>
<evidence type="ECO:0000256" key="2">
    <source>
        <dbReference type="ARBA" id="ARBA00022649"/>
    </source>
</evidence>
<keyword evidence="3" id="KW-0540">Nuclease</keyword>
<dbReference type="PANTHER" id="PTHR34139:SF1">
    <property type="entry name" value="RNASE MJ1380-RELATED"/>
    <property type="match status" value="1"/>
</dbReference>
<keyword evidence="4" id="KW-0547">Nucleotide-binding</keyword>
<sequence>MNRLPDYLDHMHQAAVNACAFTEGMSKDEFLTDRRTQQAVVMSLIIIGEAVTKIIDHHASFAAAHPEVPWRNMRAMRNRMAHGYFDIDLGIVWDTVKLALPTLLLQLGNLRDEAGGQ</sequence>
<accession>A0ABN1BPJ6</accession>
<organism evidence="6 7">
    <name type="scientific">Pigmentiphaga daeguensis</name>
    <dbReference type="NCBI Taxonomy" id="414049"/>
    <lineage>
        <taxon>Bacteria</taxon>
        <taxon>Pseudomonadati</taxon>
        <taxon>Pseudomonadota</taxon>
        <taxon>Betaproteobacteria</taxon>
        <taxon>Burkholderiales</taxon>
        <taxon>Alcaligenaceae</taxon>
        <taxon>Pigmentiphaga</taxon>
    </lineage>
</organism>
<dbReference type="Pfam" id="PF01934">
    <property type="entry name" value="HepT-like"/>
    <property type="match status" value="1"/>
</dbReference>
<evidence type="ECO:0000256" key="3">
    <source>
        <dbReference type="ARBA" id="ARBA00022722"/>
    </source>
</evidence>
<dbReference type="Proteomes" id="UP001501706">
    <property type="component" value="Unassembled WGS sequence"/>
</dbReference>
<dbReference type="PANTHER" id="PTHR34139">
    <property type="entry name" value="UPF0331 PROTEIN MJ0127"/>
    <property type="match status" value="1"/>
</dbReference>
<comment type="caution">
    <text evidence="6">The sequence shown here is derived from an EMBL/GenBank/DDBJ whole genome shotgun (WGS) entry which is preliminary data.</text>
</comment>
<dbReference type="InterPro" id="IPR008201">
    <property type="entry name" value="HepT-like"/>
</dbReference>
<dbReference type="EMBL" id="BAAAEN010000005">
    <property type="protein sequence ID" value="GAA0502186.1"/>
    <property type="molecule type" value="Genomic_DNA"/>
</dbReference>
<keyword evidence="1" id="KW-0597">Phosphoprotein</keyword>
<proteinExistence type="predicted"/>
<evidence type="ECO:0000256" key="4">
    <source>
        <dbReference type="ARBA" id="ARBA00022741"/>
    </source>
</evidence>
<keyword evidence="2" id="KW-1277">Toxin-antitoxin system</keyword>
<protein>
    <submittedName>
        <fullName evidence="6">DUF86 domain-containing protein</fullName>
    </submittedName>
</protein>
<evidence type="ECO:0000313" key="6">
    <source>
        <dbReference type="EMBL" id="GAA0502186.1"/>
    </source>
</evidence>
<evidence type="ECO:0000256" key="5">
    <source>
        <dbReference type="ARBA" id="ARBA00022801"/>
    </source>
</evidence>
<keyword evidence="7" id="KW-1185">Reference proteome</keyword>
<dbReference type="InterPro" id="IPR051813">
    <property type="entry name" value="HepT_RNase_toxin"/>
</dbReference>
<keyword evidence="5" id="KW-0378">Hydrolase</keyword>
<evidence type="ECO:0000313" key="7">
    <source>
        <dbReference type="Proteomes" id="UP001501706"/>
    </source>
</evidence>
<dbReference type="RefSeq" id="WP_087841569.1">
    <property type="nucleotide sequence ID" value="NZ_BAAAEN010000005.1"/>
</dbReference>
<reference evidence="6 7" key="1">
    <citation type="journal article" date="2019" name="Int. J. Syst. Evol. Microbiol.">
        <title>The Global Catalogue of Microorganisms (GCM) 10K type strain sequencing project: providing services to taxonomists for standard genome sequencing and annotation.</title>
        <authorList>
            <consortium name="The Broad Institute Genomics Platform"/>
            <consortium name="The Broad Institute Genome Sequencing Center for Infectious Disease"/>
            <person name="Wu L."/>
            <person name="Ma J."/>
        </authorList>
    </citation>
    <scope>NUCLEOTIDE SEQUENCE [LARGE SCALE GENOMIC DNA]</scope>
    <source>
        <strain evidence="6 7">JCM 14330</strain>
    </source>
</reference>
<gene>
    <name evidence="6" type="ORF">GCM10009097_18780</name>
</gene>